<dbReference type="PANTHER" id="PTHR37833">
    <property type="entry name" value="LIPOPROTEIN-RELATED"/>
    <property type="match status" value="1"/>
</dbReference>
<reference evidence="8 9" key="1">
    <citation type="journal article" date="2016" name="Nat. Commun.">
        <title>Thousands of microbial genomes shed light on interconnected biogeochemical processes in an aquifer system.</title>
        <authorList>
            <person name="Anantharaman K."/>
            <person name="Brown C.T."/>
            <person name="Hug L.A."/>
            <person name="Sharon I."/>
            <person name="Castelle C.J."/>
            <person name="Probst A.J."/>
            <person name="Thomas B.C."/>
            <person name="Singh A."/>
            <person name="Wilkins M.J."/>
            <person name="Karaoz U."/>
            <person name="Brodie E.L."/>
            <person name="Williams K.H."/>
            <person name="Hubbard S.S."/>
            <person name="Banfield J.F."/>
        </authorList>
    </citation>
    <scope>NUCLEOTIDE SEQUENCE [LARGE SCALE GENOMIC DNA]</scope>
</reference>
<keyword evidence="4" id="KW-0969">Cilium</keyword>
<protein>
    <recommendedName>
        <fullName evidence="7">HYDIN/VesB/CFA65-like Ig-like domain-containing protein</fullName>
    </recommendedName>
</protein>
<dbReference type="GO" id="GO:0005737">
    <property type="term" value="C:cytoplasm"/>
    <property type="evidence" value="ECO:0007669"/>
    <property type="project" value="UniProtKB-SubCell"/>
</dbReference>
<evidence type="ECO:0000256" key="3">
    <source>
        <dbReference type="ARBA" id="ARBA00022490"/>
    </source>
</evidence>
<comment type="caution">
    <text evidence="8">The sequence shown here is derived from an EMBL/GenBank/DDBJ whole genome shotgun (WGS) entry which is preliminary data.</text>
</comment>
<evidence type="ECO:0000256" key="6">
    <source>
        <dbReference type="SAM" id="Phobius"/>
    </source>
</evidence>
<sequence length="173" mass="19103">MKKLDSEKTILLVIGGITLLVVIAIVIFSFNEQKQTKGTADVVTYTQNQSDRPKVTVSDKSYDLGKMKVKDEKTAEFTLENTGNKTLQLYKISSSCDCTFGQVEIEGNKSPEFSMHASGSWTGNIEPGKKAKLSVIYRPSIMPVSGIVTRDVYVQTNDPENPKLTFTVKADVE</sequence>
<keyword evidence="6" id="KW-0472">Membrane</keyword>
<dbReference type="Pfam" id="PF22544">
    <property type="entry name" value="HYDIN_VesB_CFA65-like_Ig"/>
    <property type="match status" value="1"/>
</dbReference>
<dbReference type="EMBL" id="MFJR01000014">
    <property type="protein sequence ID" value="OGG26044.1"/>
    <property type="molecule type" value="Genomic_DNA"/>
</dbReference>
<evidence type="ECO:0000256" key="1">
    <source>
        <dbReference type="ARBA" id="ARBA00004138"/>
    </source>
</evidence>
<keyword evidence="5" id="KW-0966">Cell projection</keyword>
<gene>
    <name evidence="8" type="ORF">A2960_05830</name>
</gene>
<keyword evidence="6" id="KW-1133">Transmembrane helix</keyword>
<dbReference type="AlphaFoldDB" id="A0A1F6AMX5"/>
<dbReference type="PANTHER" id="PTHR37833:SF1">
    <property type="entry name" value="SIGNAL PEPTIDE PROTEIN"/>
    <property type="match status" value="1"/>
</dbReference>
<dbReference type="InterPro" id="IPR013783">
    <property type="entry name" value="Ig-like_fold"/>
</dbReference>
<feature type="transmembrane region" description="Helical" evidence="6">
    <location>
        <begin position="9"/>
        <end position="30"/>
    </location>
</feature>
<evidence type="ECO:0000256" key="5">
    <source>
        <dbReference type="ARBA" id="ARBA00023273"/>
    </source>
</evidence>
<evidence type="ECO:0000259" key="7">
    <source>
        <dbReference type="Pfam" id="PF22544"/>
    </source>
</evidence>
<feature type="domain" description="HYDIN/VesB/CFA65-like Ig-like" evidence="7">
    <location>
        <begin position="53"/>
        <end position="170"/>
    </location>
</feature>
<dbReference type="Gene3D" id="2.60.40.10">
    <property type="entry name" value="Immunoglobulins"/>
    <property type="match status" value="1"/>
</dbReference>
<keyword evidence="6" id="KW-0812">Transmembrane</keyword>
<comment type="subcellular location">
    <subcellularLocation>
        <location evidence="1">Cell projection</location>
        <location evidence="1">Cilium</location>
    </subcellularLocation>
    <subcellularLocation>
        <location evidence="2">Cytoplasm</location>
    </subcellularLocation>
</comment>
<dbReference type="InterPro" id="IPR053879">
    <property type="entry name" value="HYDIN_VesB_CFA65-like_Ig"/>
</dbReference>
<dbReference type="Proteomes" id="UP000176609">
    <property type="component" value="Unassembled WGS sequence"/>
</dbReference>
<evidence type="ECO:0000313" key="9">
    <source>
        <dbReference type="Proteomes" id="UP000176609"/>
    </source>
</evidence>
<evidence type="ECO:0000256" key="2">
    <source>
        <dbReference type="ARBA" id="ARBA00004496"/>
    </source>
</evidence>
<proteinExistence type="predicted"/>
<evidence type="ECO:0000313" key="8">
    <source>
        <dbReference type="EMBL" id="OGG26044.1"/>
    </source>
</evidence>
<organism evidence="8 9">
    <name type="scientific">Candidatus Gottesmanbacteria bacterium RIFCSPLOWO2_01_FULL_39_12b</name>
    <dbReference type="NCBI Taxonomy" id="1798388"/>
    <lineage>
        <taxon>Bacteria</taxon>
        <taxon>Candidatus Gottesmaniibacteriota</taxon>
    </lineage>
</organism>
<accession>A0A1F6AMX5</accession>
<evidence type="ECO:0000256" key="4">
    <source>
        <dbReference type="ARBA" id="ARBA00023069"/>
    </source>
</evidence>
<name>A0A1F6AMX5_9BACT</name>
<keyword evidence="3" id="KW-0963">Cytoplasm</keyword>